<evidence type="ECO:0000256" key="2">
    <source>
        <dbReference type="ARBA" id="ARBA00023125"/>
    </source>
</evidence>
<dbReference type="EMBL" id="JACCBI010000001">
    <property type="protein sequence ID" value="NYD68733.1"/>
    <property type="molecule type" value="Genomic_DNA"/>
</dbReference>
<evidence type="ECO:0000313" key="8">
    <source>
        <dbReference type="Proteomes" id="UP000292686"/>
    </source>
</evidence>
<dbReference type="PANTHER" id="PTHR47506">
    <property type="entry name" value="TRANSCRIPTIONAL REGULATORY PROTEIN"/>
    <property type="match status" value="1"/>
</dbReference>
<evidence type="ECO:0000256" key="3">
    <source>
        <dbReference type="ARBA" id="ARBA00023163"/>
    </source>
</evidence>
<dbReference type="Proteomes" id="UP000581087">
    <property type="component" value="Unassembled WGS sequence"/>
</dbReference>
<keyword evidence="2 4" id="KW-0238">DNA-binding</keyword>
<dbReference type="InterPro" id="IPR009057">
    <property type="entry name" value="Homeodomain-like_sf"/>
</dbReference>
<organism evidence="7 8">
    <name type="scientific">Agromyces atrinae</name>
    <dbReference type="NCBI Taxonomy" id="592376"/>
    <lineage>
        <taxon>Bacteria</taxon>
        <taxon>Bacillati</taxon>
        <taxon>Actinomycetota</taxon>
        <taxon>Actinomycetes</taxon>
        <taxon>Micrococcales</taxon>
        <taxon>Microbacteriaceae</taxon>
        <taxon>Agromyces</taxon>
    </lineage>
</organism>
<dbReference type="EMBL" id="SDPM01000006">
    <property type="protein sequence ID" value="RXZ86090.1"/>
    <property type="molecule type" value="Genomic_DNA"/>
</dbReference>
<dbReference type="OrthoDB" id="9805134at2"/>
<dbReference type="PANTHER" id="PTHR47506:SF1">
    <property type="entry name" value="HTH-TYPE TRANSCRIPTIONAL REGULATOR YJDC"/>
    <property type="match status" value="1"/>
</dbReference>
<evidence type="ECO:0000313" key="9">
    <source>
        <dbReference type="Proteomes" id="UP000581087"/>
    </source>
</evidence>
<comment type="caution">
    <text evidence="7">The sequence shown here is derived from an EMBL/GenBank/DDBJ whole genome shotgun (WGS) entry which is preliminary data.</text>
</comment>
<protein>
    <submittedName>
        <fullName evidence="6 7">AcrR family transcriptional regulator</fullName>
    </submittedName>
</protein>
<evidence type="ECO:0000256" key="1">
    <source>
        <dbReference type="ARBA" id="ARBA00023015"/>
    </source>
</evidence>
<gene>
    <name evidence="6" type="ORF">BJ972_003252</name>
    <name evidence="7" type="ORF">ESP50_12910</name>
</gene>
<dbReference type="InterPro" id="IPR001647">
    <property type="entry name" value="HTH_TetR"/>
</dbReference>
<keyword evidence="1" id="KW-0805">Transcription regulation</keyword>
<evidence type="ECO:0000259" key="5">
    <source>
        <dbReference type="PROSITE" id="PS50977"/>
    </source>
</evidence>
<keyword evidence="3" id="KW-0804">Transcription</keyword>
<dbReference type="AlphaFoldDB" id="A0A4Q2MAJ1"/>
<dbReference type="PROSITE" id="PS50977">
    <property type="entry name" value="HTH_TETR_2"/>
    <property type="match status" value="1"/>
</dbReference>
<dbReference type="Pfam" id="PF00440">
    <property type="entry name" value="TetR_N"/>
    <property type="match status" value="1"/>
</dbReference>
<proteinExistence type="predicted"/>
<dbReference type="Proteomes" id="UP000292686">
    <property type="component" value="Unassembled WGS sequence"/>
</dbReference>
<feature type="DNA-binding region" description="H-T-H motif" evidence="4">
    <location>
        <begin position="29"/>
        <end position="48"/>
    </location>
</feature>
<dbReference type="RefSeq" id="WP_129175780.1">
    <property type="nucleotide sequence ID" value="NZ_JACCBI010000001.1"/>
</dbReference>
<accession>A0A4Q2MAJ1</accession>
<dbReference type="GO" id="GO:0003677">
    <property type="term" value="F:DNA binding"/>
    <property type="evidence" value="ECO:0007669"/>
    <property type="project" value="UniProtKB-UniRule"/>
</dbReference>
<dbReference type="InterPro" id="IPR036271">
    <property type="entry name" value="Tet_transcr_reg_TetR-rel_C_sf"/>
</dbReference>
<feature type="domain" description="HTH tetR-type" evidence="5">
    <location>
        <begin position="6"/>
        <end position="66"/>
    </location>
</feature>
<evidence type="ECO:0000313" key="6">
    <source>
        <dbReference type="EMBL" id="NYD68733.1"/>
    </source>
</evidence>
<evidence type="ECO:0000256" key="4">
    <source>
        <dbReference type="PROSITE-ProRule" id="PRU00335"/>
    </source>
</evidence>
<evidence type="ECO:0000313" key="7">
    <source>
        <dbReference type="EMBL" id="RXZ86090.1"/>
    </source>
</evidence>
<reference evidence="7 8" key="1">
    <citation type="submission" date="2019-01" db="EMBL/GenBank/DDBJ databases">
        <title>Agromyces.</title>
        <authorList>
            <person name="Li J."/>
        </authorList>
    </citation>
    <scope>NUCLEOTIDE SEQUENCE [LARGE SCALE GENOMIC DNA]</scope>
    <source>
        <strain evidence="7 8">DSM 23870</strain>
    </source>
</reference>
<reference evidence="6 9" key="2">
    <citation type="submission" date="2020-07" db="EMBL/GenBank/DDBJ databases">
        <title>Sequencing the genomes of 1000 actinobacteria strains.</title>
        <authorList>
            <person name="Klenk H.-P."/>
        </authorList>
    </citation>
    <scope>NUCLEOTIDE SEQUENCE [LARGE SCALE GENOMIC DNA]</scope>
    <source>
        <strain evidence="6 9">DSM 23870</strain>
    </source>
</reference>
<dbReference type="SUPFAM" id="SSF46689">
    <property type="entry name" value="Homeodomain-like"/>
    <property type="match status" value="1"/>
</dbReference>
<dbReference type="SUPFAM" id="SSF48498">
    <property type="entry name" value="Tetracyclin repressor-like, C-terminal domain"/>
    <property type="match status" value="1"/>
</dbReference>
<sequence>MGRTATFETGAVVRAARDLFWENGFDAASLPDLERATGLARSSIYHAFGSKRGLFDAAVQDYLDDVVRPSIAGLVAEGAPADAIVDYLAHLDRVLARLTPTAKRSGCLLLASTTGSIARDETVRAVVDAYRAELRGALRAGLAARYPDLDADLLDRRAVTLVSLVIAAHTLARVNPTEARATVAAATDTLDAWDGV</sequence>
<dbReference type="PRINTS" id="PR00455">
    <property type="entry name" value="HTHTETR"/>
</dbReference>
<keyword evidence="8" id="KW-1185">Reference proteome</keyword>
<name>A0A4Q2MAJ1_9MICO</name>
<dbReference type="Gene3D" id="1.10.357.10">
    <property type="entry name" value="Tetracycline Repressor, domain 2"/>
    <property type="match status" value="1"/>
</dbReference>